<dbReference type="InterPro" id="IPR003695">
    <property type="entry name" value="Ppx_GppA_N"/>
</dbReference>
<dbReference type="GeneID" id="36536221"/>
<dbReference type="STRING" id="1392255.A0A2I1CD43"/>
<dbReference type="GO" id="GO:0006357">
    <property type="term" value="P:regulation of transcription by RNA polymerase II"/>
    <property type="evidence" value="ECO:0007669"/>
    <property type="project" value="TreeGrafter"/>
</dbReference>
<evidence type="ECO:0000313" key="4">
    <source>
        <dbReference type="Proteomes" id="UP000234474"/>
    </source>
</evidence>
<keyword evidence="4" id="KW-1185">Reference proteome</keyword>
<dbReference type="OrthoDB" id="2985014at2759"/>
<proteinExistence type="predicted"/>
<dbReference type="SUPFAM" id="SSF53067">
    <property type="entry name" value="Actin-like ATPase domain"/>
    <property type="match status" value="2"/>
</dbReference>
<dbReference type="OMA" id="GWGYMLM"/>
<reference evidence="4" key="1">
    <citation type="journal article" date="2018" name="Proc. Natl. Acad. Sci. U.S.A.">
        <title>Linking secondary metabolites to gene clusters through genome sequencing of six diverse Aspergillus species.</title>
        <authorList>
            <person name="Kaerboelling I."/>
            <person name="Vesth T.C."/>
            <person name="Frisvad J.C."/>
            <person name="Nybo J.L."/>
            <person name="Theobald S."/>
            <person name="Kuo A."/>
            <person name="Bowyer P."/>
            <person name="Matsuda Y."/>
            <person name="Mondo S."/>
            <person name="Lyhne E.K."/>
            <person name="Kogle M.E."/>
            <person name="Clum A."/>
            <person name="Lipzen A."/>
            <person name="Salamov A."/>
            <person name="Ngan C.Y."/>
            <person name="Daum C."/>
            <person name="Chiniquy J."/>
            <person name="Barry K."/>
            <person name="LaButti K."/>
            <person name="Haridas S."/>
            <person name="Simmons B.A."/>
            <person name="Magnuson J.K."/>
            <person name="Mortensen U.H."/>
            <person name="Larsen T.O."/>
            <person name="Grigoriev I.V."/>
            <person name="Baker S.E."/>
            <person name="Andersen M.R."/>
        </authorList>
    </citation>
    <scope>NUCLEOTIDE SEQUENCE [LARGE SCALE GENOMIC DNA]</scope>
    <source>
        <strain evidence="4">IBT 16806</strain>
    </source>
</reference>
<protein>
    <submittedName>
        <fullName evidence="3">Retrograde regulation protein 2</fullName>
    </submittedName>
</protein>
<dbReference type="Gene3D" id="3.30.420.150">
    <property type="entry name" value="Exopolyphosphatase. Domain 2"/>
    <property type="match status" value="2"/>
</dbReference>
<feature type="domain" description="Ppx/GppA phosphatase N-terminal" evidence="1">
    <location>
        <begin position="34"/>
        <end position="315"/>
    </location>
</feature>
<dbReference type="VEuPathDB" id="FungiDB:P174DRAFT_449943"/>
<dbReference type="InterPro" id="IPR050273">
    <property type="entry name" value="GppA/Ppx_hydrolase"/>
</dbReference>
<dbReference type="AlphaFoldDB" id="A0A2I1CD43"/>
<accession>A0A2I1CD43</accession>
<dbReference type="Gene3D" id="1.10.3210.10">
    <property type="entry name" value="Hypothetical protein af1432"/>
    <property type="match status" value="1"/>
</dbReference>
<name>A0A2I1CD43_ASPN1</name>
<evidence type="ECO:0000313" key="3">
    <source>
        <dbReference type="EMBL" id="PKX95540.1"/>
    </source>
</evidence>
<dbReference type="EMBL" id="MSZS01000003">
    <property type="protein sequence ID" value="PKX95540.1"/>
    <property type="molecule type" value="Genomic_DNA"/>
</dbReference>
<dbReference type="FunFam" id="1.10.3210.10:FF:000046">
    <property type="entry name" value="Retrograde regulation protein 2"/>
    <property type="match status" value="1"/>
</dbReference>
<gene>
    <name evidence="3" type="ORF">P174DRAFT_449943</name>
</gene>
<evidence type="ECO:0000259" key="2">
    <source>
        <dbReference type="Pfam" id="PF23566"/>
    </source>
</evidence>
<dbReference type="InterPro" id="IPR057512">
    <property type="entry name" value="RTG2_C"/>
</dbReference>
<dbReference type="Pfam" id="PF02541">
    <property type="entry name" value="Ppx-GppA"/>
    <property type="match status" value="1"/>
</dbReference>
<dbReference type="FunFam" id="3.30.420.40:FF:000191">
    <property type="entry name" value="Retrograde regulation protein 2"/>
    <property type="match status" value="1"/>
</dbReference>
<sequence>MSIESKKDTANLYGLVDMGSNGIRFSITDVSSPTARLLPTIYQDRVGISLYEAQFSQTENGKRVRGPISQEIIEQVVDRLVRFKITCDDFCVPPDNIHVLATEATRTAPNSDEIRAQIKARTGWEVRMLSKEEEGRIGALGIASSSHSVAGLAMDLGGGSTQITWVVEEDGVVTTSPLGSFSFPYGAAALKQRWEEARRQGGDAEAKLKEEMTRNFQDAGWGYMLMNQSKVNPYPIPIINGYRAHREDFHDTASVLETVSASEVSVFGVSKRRASQIPAVAVLVNVIMDALPAITHIQFCQGGVREGFLFDRLPQEIRAEHPLLSATSPYAPPSAKAIRDLLLQALPTSGSPKASLQAPESFSVGLITALANMLYAHSQVHRASQSAAALHSTTTGILASINNLTHVDRALLALILCERWEGDLPPTDQTFHHQLSRCVSAQEAWWCQYLGRVAALIGDVYPAGRVPETGERIRLETTWTSTVKKKELCDTLCLRIIVSDDAAAATGRHMLQERAETIEKAGKRKNWIDEYGVRVGTQICYQSPSTARI</sequence>
<dbReference type="PANTHER" id="PTHR30005">
    <property type="entry name" value="EXOPOLYPHOSPHATASE"/>
    <property type="match status" value="1"/>
</dbReference>
<evidence type="ECO:0000259" key="1">
    <source>
        <dbReference type="Pfam" id="PF02541"/>
    </source>
</evidence>
<organism evidence="3 4">
    <name type="scientific">Aspergillus novofumigatus (strain IBT 16806)</name>
    <dbReference type="NCBI Taxonomy" id="1392255"/>
    <lineage>
        <taxon>Eukaryota</taxon>
        <taxon>Fungi</taxon>
        <taxon>Dikarya</taxon>
        <taxon>Ascomycota</taxon>
        <taxon>Pezizomycotina</taxon>
        <taxon>Eurotiomycetes</taxon>
        <taxon>Eurotiomycetidae</taxon>
        <taxon>Eurotiales</taxon>
        <taxon>Aspergillaceae</taxon>
        <taxon>Aspergillus</taxon>
        <taxon>Aspergillus subgen. Fumigati</taxon>
    </lineage>
</organism>
<dbReference type="PANTHER" id="PTHR30005:SF0">
    <property type="entry name" value="RETROGRADE REGULATION PROTEIN 2"/>
    <property type="match status" value="1"/>
</dbReference>
<feature type="domain" description="RTG2 C-terminal" evidence="2">
    <location>
        <begin position="321"/>
        <end position="538"/>
    </location>
</feature>
<dbReference type="RefSeq" id="XP_024684135.1">
    <property type="nucleotide sequence ID" value="XM_024828895.1"/>
</dbReference>
<comment type="caution">
    <text evidence="3">The sequence shown here is derived from an EMBL/GenBank/DDBJ whole genome shotgun (WGS) entry which is preliminary data.</text>
</comment>
<dbReference type="Proteomes" id="UP000234474">
    <property type="component" value="Unassembled WGS sequence"/>
</dbReference>
<dbReference type="InterPro" id="IPR043129">
    <property type="entry name" value="ATPase_NBD"/>
</dbReference>
<dbReference type="Pfam" id="PF23566">
    <property type="entry name" value="RTG2_C"/>
    <property type="match status" value="1"/>
</dbReference>
<dbReference type="Gene3D" id="3.30.420.40">
    <property type="match status" value="1"/>
</dbReference>